<evidence type="ECO:0000313" key="4">
    <source>
        <dbReference type="EMBL" id="OMD45391.1"/>
    </source>
</evidence>
<evidence type="ECO:0000256" key="1">
    <source>
        <dbReference type="ARBA" id="ARBA00022729"/>
    </source>
</evidence>
<sequence length="289" mass="31675">MKMTTWRKLGLGLASIVLLAGVAGCGNGKDNSSANAAGANAANKEKTTINIATGGAPKPFSYVNDDNEIDGYDIQIVKAIFEGLPQYEINIEKTEFPSIFAGLDSDRYQIGANNFASNAERKEKYIYSDPIFKNQFVIAVAEDRDDIKSFADLEGKKTSVSPSVNYTVALEKYNKEHAKTPVVLNYTDTELAVTLQNVESGADDFNLIDAAMLQLYIKEFGLKLKAIPLSQEDTDRIGVPYSYLILSKGKNSEQLTKDVNSRIQALIKDGTISKISEKYLNGDFAPELQ</sequence>
<dbReference type="Proteomes" id="UP000187412">
    <property type="component" value="Unassembled WGS sequence"/>
</dbReference>
<dbReference type="PROSITE" id="PS51257">
    <property type="entry name" value="PROKAR_LIPOPROTEIN"/>
    <property type="match status" value="1"/>
</dbReference>
<dbReference type="Gene3D" id="3.40.190.10">
    <property type="entry name" value="Periplasmic binding protein-like II"/>
    <property type="match status" value="2"/>
</dbReference>
<feature type="signal peptide" evidence="2">
    <location>
        <begin position="1"/>
        <end position="28"/>
    </location>
</feature>
<gene>
    <name evidence="4" type="ORF">BSK56_19925</name>
</gene>
<dbReference type="EMBL" id="MPTB01000026">
    <property type="protein sequence ID" value="OMD45391.1"/>
    <property type="molecule type" value="Genomic_DNA"/>
</dbReference>
<protein>
    <submittedName>
        <fullName evidence="4">Amino acid ABC transporter substrate-binding protein</fullName>
    </submittedName>
</protein>
<dbReference type="Pfam" id="PF00497">
    <property type="entry name" value="SBP_bac_3"/>
    <property type="match status" value="1"/>
</dbReference>
<accession>A0ABX3H557</accession>
<feature type="chain" id="PRO_5047269438" evidence="2">
    <location>
        <begin position="29"/>
        <end position="289"/>
    </location>
</feature>
<dbReference type="PANTHER" id="PTHR35936:SF19">
    <property type="entry name" value="AMINO-ACID-BINDING PROTEIN YXEM-RELATED"/>
    <property type="match status" value="1"/>
</dbReference>
<proteinExistence type="predicted"/>
<dbReference type="InterPro" id="IPR001638">
    <property type="entry name" value="Solute-binding_3/MltF_N"/>
</dbReference>
<dbReference type="PANTHER" id="PTHR35936">
    <property type="entry name" value="MEMBRANE-BOUND LYTIC MUREIN TRANSGLYCOSYLASE F"/>
    <property type="match status" value="1"/>
</dbReference>
<reference evidence="4 5" key="1">
    <citation type="submission" date="2016-10" db="EMBL/GenBank/DDBJ databases">
        <title>Paenibacillus species isolates.</title>
        <authorList>
            <person name="Beno S.M."/>
        </authorList>
    </citation>
    <scope>NUCLEOTIDE SEQUENCE [LARGE SCALE GENOMIC DNA]</scope>
    <source>
        <strain evidence="4 5">FSL H7-0744</strain>
    </source>
</reference>
<keyword evidence="1 2" id="KW-0732">Signal</keyword>
<dbReference type="SMART" id="SM00062">
    <property type="entry name" value="PBPb"/>
    <property type="match status" value="1"/>
</dbReference>
<comment type="caution">
    <text evidence="4">The sequence shown here is derived from an EMBL/GenBank/DDBJ whole genome shotgun (WGS) entry which is preliminary data.</text>
</comment>
<feature type="domain" description="Solute-binding protein family 3/N-terminal" evidence="3">
    <location>
        <begin position="48"/>
        <end position="283"/>
    </location>
</feature>
<dbReference type="SUPFAM" id="SSF53850">
    <property type="entry name" value="Periplasmic binding protein-like II"/>
    <property type="match status" value="1"/>
</dbReference>
<name>A0ABX3H557_PAEBO</name>
<organism evidence="4 5">
    <name type="scientific">Paenibacillus borealis</name>
    <dbReference type="NCBI Taxonomy" id="160799"/>
    <lineage>
        <taxon>Bacteria</taxon>
        <taxon>Bacillati</taxon>
        <taxon>Bacillota</taxon>
        <taxon>Bacilli</taxon>
        <taxon>Bacillales</taxon>
        <taxon>Paenibacillaceae</taxon>
        <taxon>Paenibacillus</taxon>
    </lineage>
</organism>
<evidence type="ECO:0000259" key="3">
    <source>
        <dbReference type="SMART" id="SM00062"/>
    </source>
</evidence>
<evidence type="ECO:0000256" key="2">
    <source>
        <dbReference type="SAM" id="SignalP"/>
    </source>
</evidence>
<evidence type="ECO:0000313" key="5">
    <source>
        <dbReference type="Proteomes" id="UP000187412"/>
    </source>
</evidence>
<keyword evidence="5" id="KW-1185">Reference proteome</keyword>